<protein>
    <submittedName>
        <fullName evidence="1">Uncharacterized protein</fullName>
    </submittedName>
</protein>
<dbReference type="EMBL" id="FNEK01000085">
    <property type="protein sequence ID" value="SDL43801.1"/>
    <property type="molecule type" value="Genomic_DNA"/>
</dbReference>
<dbReference type="AlphaFoldDB" id="A0A1G9K1Z9"/>
<reference evidence="1 2" key="1">
    <citation type="submission" date="2016-10" db="EMBL/GenBank/DDBJ databases">
        <authorList>
            <person name="de Groot N.N."/>
        </authorList>
    </citation>
    <scope>NUCLEOTIDE SEQUENCE [LARGE SCALE GENOMIC DNA]</scope>
    <source>
        <strain evidence="1 2">DSM 25294</strain>
    </source>
</reference>
<organism evidence="1 2">
    <name type="scientific">Aliiruegeria lutimaris</name>
    <dbReference type="NCBI Taxonomy" id="571298"/>
    <lineage>
        <taxon>Bacteria</taxon>
        <taxon>Pseudomonadati</taxon>
        <taxon>Pseudomonadota</taxon>
        <taxon>Alphaproteobacteria</taxon>
        <taxon>Rhodobacterales</taxon>
        <taxon>Roseobacteraceae</taxon>
        <taxon>Aliiruegeria</taxon>
    </lineage>
</organism>
<proteinExistence type="predicted"/>
<evidence type="ECO:0000313" key="1">
    <source>
        <dbReference type="EMBL" id="SDL43801.1"/>
    </source>
</evidence>
<keyword evidence="2" id="KW-1185">Reference proteome</keyword>
<gene>
    <name evidence="1" type="ORF">SAMN04488026_108514</name>
</gene>
<evidence type="ECO:0000313" key="2">
    <source>
        <dbReference type="Proteomes" id="UP000199382"/>
    </source>
</evidence>
<name>A0A1G9K1Z9_9RHOB</name>
<accession>A0A1G9K1Z9</accession>
<dbReference type="Proteomes" id="UP000199382">
    <property type="component" value="Unassembled WGS sequence"/>
</dbReference>
<dbReference type="STRING" id="571298.SAMN04488026_108514"/>
<sequence>MFWVAARFNVLIWGACTPYFFDKSASVISSRIASRGNLALNSGEWFFLFVILDRVSRQAIHHSNWSEPPRPPLCSMVLRISAMHLENILRNIKSEGRNLWHNRLQFGL</sequence>